<keyword evidence="2" id="KW-0238">DNA-binding</keyword>
<feature type="domain" description="HTH araC/xylS-type" evidence="5">
    <location>
        <begin position="174"/>
        <end position="271"/>
    </location>
</feature>
<dbReference type="Pfam" id="PF12833">
    <property type="entry name" value="HTH_18"/>
    <property type="match status" value="1"/>
</dbReference>
<dbReference type="InterPro" id="IPR009057">
    <property type="entry name" value="Homeodomain-like_sf"/>
</dbReference>
<proteinExistence type="predicted"/>
<evidence type="ECO:0000313" key="7">
    <source>
        <dbReference type="Proteomes" id="UP000321201"/>
    </source>
</evidence>
<dbReference type="OrthoDB" id="9789899at2"/>
<evidence type="ECO:0000256" key="3">
    <source>
        <dbReference type="ARBA" id="ARBA00023163"/>
    </source>
</evidence>
<dbReference type="FunCoup" id="A0A5C7EQ63">
    <property type="interactions" value="55"/>
</dbReference>
<dbReference type="Pfam" id="PF12852">
    <property type="entry name" value="Cupin_6"/>
    <property type="match status" value="1"/>
</dbReference>
<dbReference type="InterPro" id="IPR032783">
    <property type="entry name" value="AraC_lig"/>
</dbReference>
<evidence type="ECO:0000259" key="5">
    <source>
        <dbReference type="PROSITE" id="PS01124"/>
    </source>
</evidence>
<feature type="compositionally biased region" description="Polar residues" evidence="4">
    <location>
        <begin position="284"/>
        <end position="299"/>
    </location>
</feature>
<dbReference type="InterPro" id="IPR050204">
    <property type="entry name" value="AraC_XylS_family_regulators"/>
</dbReference>
<evidence type="ECO:0000313" key="6">
    <source>
        <dbReference type="EMBL" id="TXF13610.1"/>
    </source>
</evidence>
<reference evidence="6 7" key="1">
    <citation type="submission" date="2019-08" db="EMBL/GenBank/DDBJ databases">
        <title>Pelomicrobium methylotrophicum gen. nov., sp. nov. a moderately thermophilic, facultatively anaerobic, lithoautotrophic and methylotrophic bacterium isolated from a terrestrial mud volcano.</title>
        <authorList>
            <person name="Slobodkina G.B."/>
            <person name="Merkel A.Y."/>
            <person name="Slobodkin A.I."/>
        </authorList>
    </citation>
    <scope>NUCLEOTIDE SEQUENCE [LARGE SCALE GENOMIC DNA]</scope>
    <source>
        <strain evidence="6 7">SM250</strain>
    </source>
</reference>
<dbReference type="AlphaFoldDB" id="A0A5C7EQ63"/>
<accession>A0A5C7EQ63</accession>
<evidence type="ECO:0000256" key="4">
    <source>
        <dbReference type="SAM" id="MobiDB-lite"/>
    </source>
</evidence>
<comment type="caution">
    <text evidence="6">The sequence shown here is derived from an EMBL/GenBank/DDBJ whole genome shotgun (WGS) entry which is preliminary data.</text>
</comment>
<dbReference type="SUPFAM" id="SSF46689">
    <property type="entry name" value="Homeodomain-like"/>
    <property type="match status" value="2"/>
</dbReference>
<keyword evidence="1" id="KW-0805">Transcription regulation</keyword>
<dbReference type="SMART" id="SM00342">
    <property type="entry name" value="HTH_ARAC"/>
    <property type="match status" value="1"/>
</dbReference>
<dbReference type="GO" id="GO:0003700">
    <property type="term" value="F:DNA-binding transcription factor activity"/>
    <property type="evidence" value="ECO:0007669"/>
    <property type="project" value="InterPro"/>
</dbReference>
<dbReference type="PROSITE" id="PS01124">
    <property type="entry name" value="HTH_ARAC_FAMILY_2"/>
    <property type="match status" value="1"/>
</dbReference>
<dbReference type="InParanoid" id="A0A5C7EQ63"/>
<evidence type="ECO:0000256" key="1">
    <source>
        <dbReference type="ARBA" id="ARBA00023015"/>
    </source>
</evidence>
<dbReference type="PANTHER" id="PTHR46796:SF13">
    <property type="entry name" value="HTH-TYPE TRANSCRIPTIONAL ACTIVATOR RHAS"/>
    <property type="match status" value="1"/>
</dbReference>
<keyword evidence="3" id="KW-0804">Transcription</keyword>
<dbReference type="Gene3D" id="1.10.10.60">
    <property type="entry name" value="Homeodomain-like"/>
    <property type="match status" value="1"/>
</dbReference>
<name>A0A5C7EQ63_9PROT</name>
<sequence>MDKLATLLSHFSLHADVFYTGNLCGMHDFAQDSLRGHLHVVKRGPVQLIGAQKTDIPIIEPTLVFLPRPGTHRLVADEGSGADVVCGTVMFGGGGRNPITDSLPAVVLIKLEQLSGVNAILDLIFEEAFAKHSGRQAVLDRLCEVLIIRLLRYCIDQGLTQGGTLAGLSDPRLAQVLLAVHADPARDWDLNDMAALARMSRARFAVRFREVIGQTPADYLTAWRIMTAQRLLKRGLQLKHVAYDVGYGSASALARAFKRKLGCSPIEWLKSQSGAYAGMDETSGAANETTGAHSISLQT</sequence>
<keyword evidence="7" id="KW-1185">Reference proteome</keyword>
<evidence type="ECO:0000256" key="2">
    <source>
        <dbReference type="ARBA" id="ARBA00023125"/>
    </source>
</evidence>
<protein>
    <submittedName>
        <fullName evidence="6">AraC family transcriptional regulator</fullName>
    </submittedName>
</protein>
<dbReference type="PANTHER" id="PTHR46796">
    <property type="entry name" value="HTH-TYPE TRANSCRIPTIONAL ACTIVATOR RHAS-RELATED"/>
    <property type="match status" value="1"/>
</dbReference>
<feature type="region of interest" description="Disordered" evidence="4">
    <location>
        <begin position="280"/>
        <end position="299"/>
    </location>
</feature>
<dbReference type="InterPro" id="IPR018060">
    <property type="entry name" value="HTH_AraC"/>
</dbReference>
<organism evidence="6 7">
    <name type="scientific">Pelomicrobium methylotrophicum</name>
    <dbReference type="NCBI Taxonomy" id="2602750"/>
    <lineage>
        <taxon>Bacteria</taxon>
        <taxon>Pseudomonadati</taxon>
        <taxon>Pseudomonadota</taxon>
        <taxon>Hydrogenophilia</taxon>
        <taxon>Hydrogenophilia incertae sedis</taxon>
        <taxon>Pelomicrobium</taxon>
    </lineage>
</organism>
<dbReference type="EMBL" id="VPFL01000001">
    <property type="protein sequence ID" value="TXF13610.1"/>
    <property type="molecule type" value="Genomic_DNA"/>
</dbReference>
<dbReference type="RefSeq" id="WP_147798197.1">
    <property type="nucleotide sequence ID" value="NZ_VPFL01000001.1"/>
</dbReference>
<dbReference type="GO" id="GO:0043565">
    <property type="term" value="F:sequence-specific DNA binding"/>
    <property type="evidence" value="ECO:0007669"/>
    <property type="project" value="InterPro"/>
</dbReference>
<dbReference type="Proteomes" id="UP000321201">
    <property type="component" value="Unassembled WGS sequence"/>
</dbReference>
<gene>
    <name evidence="6" type="ORF">FR698_00370</name>
</gene>